<dbReference type="AlphaFoldDB" id="A0A1Y3BPP0"/>
<gene>
    <name evidence="2" type="ORF">BLA29_012918</name>
</gene>
<proteinExistence type="predicted"/>
<protein>
    <submittedName>
        <fullName evidence="2">Uncharacterized protein</fullName>
    </submittedName>
</protein>
<keyword evidence="1" id="KW-1133">Transmembrane helix</keyword>
<dbReference type="Proteomes" id="UP000194236">
    <property type="component" value="Unassembled WGS sequence"/>
</dbReference>
<accession>A0A1Y3BPP0</accession>
<evidence type="ECO:0000313" key="3">
    <source>
        <dbReference type="Proteomes" id="UP000194236"/>
    </source>
</evidence>
<feature type="non-terminal residue" evidence="2">
    <location>
        <position position="143"/>
    </location>
</feature>
<keyword evidence="3" id="KW-1185">Reference proteome</keyword>
<evidence type="ECO:0000313" key="2">
    <source>
        <dbReference type="EMBL" id="OTF82941.1"/>
    </source>
</evidence>
<keyword evidence="1" id="KW-0472">Membrane</keyword>
<dbReference type="OrthoDB" id="10533156at2759"/>
<keyword evidence="1" id="KW-0812">Transmembrane</keyword>
<reference evidence="2 3" key="1">
    <citation type="submission" date="2017-03" db="EMBL/GenBank/DDBJ databases">
        <title>Genome Survey of Euroglyphus maynei.</title>
        <authorList>
            <person name="Arlian L.G."/>
            <person name="Morgan M.S."/>
            <person name="Rider S.D."/>
        </authorList>
    </citation>
    <scope>NUCLEOTIDE SEQUENCE [LARGE SCALE GENOMIC DNA]</scope>
    <source>
        <strain evidence="2">Arlian Lab</strain>
        <tissue evidence="2">Whole body</tissue>
    </source>
</reference>
<name>A0A1Y3BPP0_EURMA</name>
<evidence type="ECO:0000256" key="1">
    <source>
        <dbReference type="SAM" id="Phobius"/>
    </source>
</evidence>
<comment type="caution">
    <text evidence="2">The sequence shown here is derived from an EMBL/GenBank/DDBJ whole genome shotgun (WGS) entry which is preliminary data.</text>
</comment>
<sequence>MATSKRSLTNHIEDATRTLWDEPLAPIPDKISRTELHVTDDEIDDVVELVDQKNIIIKKDANNNNHNHHINHGRHESIVDIQHHERLHDSRKIAGGQILSINSGPMSEGLLKVATPSSLQDTAKTICYFMSCLFVIGFLFIIT</sequence>
<dbReference type="EMBL" id="MUJZ01006049">
    <property type="protein sequence ID" value="OTF82941.1"/>
    <property type="molecule type" value="Genomic_DNA"/>
</dbReference>
<organism evidence="2 3">
    <name type="scientific">Euroglyphus maynei</name>
    <name type="common">Mayne's house dust mite</name>
    <dbReference type="NCBI Taxonomy" id="6958"/>
    <lineage>
        <taxon>Eukaryota</taxon>
        <taxon>Metazoa</taxon>
        <taxon>Ecdysozoa</taxon>
        <taxon>Arthropoda</taxon>
        <taxon>Chelicerata</taxon>
        <taxon>Arachnida</taxon>
        <taxon>Acari</taxon>
        <taxon>Acariformes</taxon>
        <taxon>Sarcoptiformes</taxon>
        <taxon>Astigmata</taxon>
        <taxon>Psoroptidia</taxon>
        <taxon>Analgoidea</taxon>
        <taxon>Pyroglyphidae</taxon>
        <taxon>Pyroglyphinae</taxon>
        <taxon>Euroglyphus</taxon>
    </lineage>
</organism>
<feature type="transmembrane region" description="Helical" evidence="1">
    <location>
        <begin position="125"/>
        <end position="142"/>
    </location>
</feature>